<dbReference type="Proteomes" id="UP000008743">
    <property type="component" value="Unassembled WGS sequence"/>
</dbReference>
<dbReference type="InterPro" id="IPR029045">
    <property type="entry name" value="ClpP/crotonase-like_dom_sf"/>
</dbReference>
<dbReference type="CDD" id="cd06558">
    <property type="entry name" value="crotonase-like"/>
    <property type="match status" value="1"/>
</dbReference>
<dbReference type="InterPro" id="IPR014748">
    <property type="entry name" value="Enoyl-CoA_hydra_C"/>
</dbReference>
<keyword evidence="6" id="KW-0443">Lipid metabolism</keyword>
<dbReference type="RefSeq" id="XP_004345637.2">
    <property type="nucleotide sequence ID" value="XM_004345587.2"/>
</dbReference>
<dbReference type="FunFam" id="1.10.12.10:FF:000004">
    <property type="entry name" value="Delta3,5-delta2,4-dienoyl-CoA isomerase"/>
    <property type="match status" value="1"/>
</dbReference>
<evidence type="ECO:0000256" key="5">
    <source>
        <dbReference type="ARBA" id="ARBA00022990"/>
    </source>
</evidence>
<sequence length="314" mass="34249">MLRTLATTPRPSTVSAALRHLATGARPFSTSMAAASAAEAPKFEFETLAVTRPAQHVIQVELNRPKKLNAVNRVCWAEMRDCFARIATDRDCRAVIITGAGRMFTAGLDLQDASAMFTLEADDAARRALLLRQIIKDYQDSFTNIEKCPTPVIAAVHNGCIGAGVDLITACDIRLCTADAYFQVKEVDVGLAADVGTLQRLPKVIGSDSLTRELAFTARKMLAPEAHQRGLVSHVYADEQELRKKALEMASLIASKSPVAVVGSKINLNYSRDHSVAESLEYMATWNQAMLQTEDIMKAVMSSMDKSTPVYSKL</sequence>
<dbReference type="GO" id="GO:0006635">
    <property type="term" value="P:fatty acid beta-oxidation"/>
    <property type="evidence" value="ECO:0007669"/>
    <property type="project" value="UniProtKB-UniPathway"/>
</dbReference>
<keyword evidence="8" id="KW-0413">Isomerase</keyword>
<dbReference type="Gene3D" id="3.90.226.10">
    <property type="entry name" value="2-enoyl-CoA Hydratase, Chain A, domain 1"/>
    <property type="match status" value="1"/>
</dbReference>
<organism evidence="9 10">
    <name type="scientific">Capsaspora owczarzaki (strain ATCC 30864)</name>
    <dbReference type="NCBI Taxonomy" id="595528"/>
    <lineage>
        <taxon>Eukaryota</taxon>
        <taxon>Filasterea</taxon>
        <taxon>Capsaspora</taxon>
    </lineage>
</organism>
<evidence type="ECO:0000256" key="3">
    <source>
        <dbReference type="ARBA" id="ARBA00005254"/>
    </source>
</evidence>
<evidence type="ECO:0000313" key="9">
    <source>
        <dbReference type="EMBL" id="KJE95611.1"/>
    </source>
</evidence>
<keyword evidence="7" id="KW-0576">Peroxisome</keyword>
<evidence type="ECO:0000256" key="7">
    <source>
        <dbReference type="ARBA" id="ARBA00023140"/>
    </source>
</evidence>
<dbReference type="OrthoDB" id="14970at2759"/>
<protein>
    <submittedName>
        <fullName evidence="9">Enoyl coenzyme A hydratase 1</fullName>
    </submittedName>
</protein>
<reference evidence="10" key="1">
    <citation type="submission" date="2011-02" db="EMBL/GenBank/DDBJ databases">
        <title>The Genome Sequence of Capsaspora owczarzaki ATCC 30864.</title>
        <authorList>
            <person name="Russ C."/>
            <person name="Cuomo C."/>
            <person name="Burger G."/>
            <person name="Gray M.W."/>
            <person name="Holland P.W.H."/>
            <person name="King N."/>
            <person name="Lang F.B.F."/>
            <person name="Roger A.J."/>
            <person name="Ruiz-Trillo I."/>
            <person name="Young S.K."/>
            <person name="Zeng Q."/>
            <person name="Gargeya S."/>
            <person name="Alvarado L."/>
            <person name="Berlin A."/>
            <person name="Chapman S.B."/>
            <person name="Chen Z."/>
            <person name="Freedman E."/>
            <person name="Gellesch M."/>
            <person name="Goldberg J."/>
            <person name="Griggs A."/>
            <person name="Gujja S."/>
            <person name="Heilman E."/>
            <person name="Heiman D."/>
            <person name="Howarth C."/>
            <person name="Mehta T."/>
            <person name="Neiman D."/>
            <person name="Pearson M."/>
            <person name="Roberts A."/>
            <person name="Saif S."/>
            <person name="Shea T."/>
            <person name="Shenoy N."/>
            <person name="Sisk P."/>
            <person name="Stolte C."/>
            <person name="Sykes S."/>
            <person name="White J."/>
            <person name="Yandava C."/>
            <person name="Haas B."/>
            <person name="Nusbaum C."/>
            <person name="Birren B."/>
        </authorList>
    </citation>
    <scope>NUCLEOTIDE SEQUENCE</scope>
    <source>
        <strain evidence="10">ATCC 30864</strain>
    </source>
</reference>
<dbReference type="EMBL" id="KE346369">
    <property type="protein sequence ID" value="KJE95611.1"/>
    <property type="molecule type" value="Genomic_DNA"/>
</dbReference>
<evidence type="ECO:0000256" key="6">
    <source>
        <dbReference type="ARBA" id="ARBA00023098"/>
    </source>
</evidence>
<dbReference type="Pfam" id="PF00378">
    <property type="entry name" value="ECH_1"/>
    <property type="match status" value="1"/>
</dbReference>
<dbReference type="PANTHER" id="PTHR43149:SF1">
    <property type="entry name" value="DELTA(3,5)-DELTA(2,4)-DIENOYL-COA ISOMERASE, MITOCHONDRIAL"/>
    <property type="match status" value="1"/>
</dbReference>
<name>A0A0D2UKP5_CAPO3</name>
<comment type="similarity">
    <text evidence="3">Belongs to the enoyl-CoA hydratase/isomerase family.</text>
</comment>
<dbReference type="eggNOG" id="KOG1681">
    <property type="taxonomic scope" value="Eukaryota"/>
</dbReference>
<comment type="pathway">
    <text evidence="2">Lipid metabolism; fatty acid beta-oxidation.</text>
</comment>
<dbReference type="GO" id="GO:0005739">
    <property type="term" value="C:mitochondrion"/>
    <property type="evidence" value="ECO:0007669"/>
    <property type="project" value="TreeGrafter"/>
</dbReference>
<gene>
    <name evidence="9" type="ORF">CAOG_006047</name>
</gene>
<dbReference type="PANTHER" id="PTHR43149">
    <property type="entry name" value="ENOYL-COA HYDRATASE"/>
    <property type="match status" value="1"/>
</dbReference>
<dbReference type="SUPFAM" id="SSF52096">
    <property type="entry name" value="ClpP/crotonase"/>
    <property type="match status" value="1"/>
</dbReference>
<dbReference type="STRING" id="595528.A0A0D2UKP5"/>
<dbReference type="AlphaFoldDB" id="A0A0D2UKP5"/>
<proteinExistence type="inferred from homology"/>
<evidence type="ECO:0000256" key="4">
    <source>
        <dbReference type="ARBA" id="ARBA00022832"/>
    </source>
</evidence>
<keyword evidence="5" id="KW-0007">Acetylation</keyword>
<dbReference type="PhylomeDB" id="A0A0D2UKP5"/>
<dbReference type="InterPro" id="IPR045002">
    <property type="entry name" value="Ech1-like"/>
</dbReference>
<evidence type="ECO:0000256" key="8">
    <source>
        <dbReference type="ARBA" id="ARBA00023235"/>
    </source>
</evidence>
<keyword evidence="10" id="KW-1185">Reference proteome</keyword>
<accession>A0A0D2UKP5</accession>
<dbReference type="Gene3D" id="1.10.12.10">
    <property type="entry name" value="Lyase 2-enoyl-coa Hydratase, Chain A, domain 2"/>
    <property type="match status" value="1"/>
</dbReference>
<dbReference type="InterPro" id="IPR001753">
    <property type="entry name" value="Enoyl-CoA_hydra/iso"/>
</dbReference>
<keyword evidence="4" id="KW-0276">Fatty acid metabolism</keyword>
<dbReference type="FunFam" id="3.90.226.10:FF:000024">
    <property type="entry name" value="Delta3,5-delta2,4-dienoyl-CoA isomerase"/>
    <property type="match status" value="1"/>
</dbReference>
<dbReference type="InParanoid" id="A0A0D2UKP5"/>
<evidence type="ECO:0000313" key="10">
    <source>
        <dbReference type="Proteomes" id="UP000008743"/>
    </source>
</evidence>
<comment type="subcellular location">
    <subcellularLocation>
        <location evidence="1">Peroxisome</location>
    </subcellularLocation>
</comment>
<evidence type="ECO:0000256" key="2">
    <source>
        <dbReference type="ARBA" id="ARBA00005005"/>
    </source>
</evidence>
<dbReference type="GO" id="GO:0005777">
    <property type="term" value="C:peroxisome"/>
    <property type="evidence" value="ECO:0007669"/>
    <property type="project" value="UniProtKB-SubCell"/>
</dbReference>
<dbReference type="UniPathway" id="UPA00659"/>
<dbReference type="GO" id="GO:0051750">
    <property type="term" value="F:delta(3,5)-delta(2,4)-dienoyl-CoA isomerase activity"/>
    <property type="evidence" value="ECO:0007669"/>
    <property type="project" value="TreeGrafter"/>
</dbReference>
<evidence type="ECO:0000256" key="1">
    <source>
        <dbReference type="ARBA" id="ARBA00004275"/>
    </source>
</evidence>